<keyword evidence="5 7" id="KW-1133">Transmembrane helix</keyword>
<dbReference type="Pfam" id="PF02308">
    <property type="entry name" value="MgtC"/>
    <property type="match status" value="1"/>
</dbReference>
<evidence type="ECO:0000256" key="6">
    <source>
        <dbReference type="ARBA" id="ARBA00023136"/>
    </source>
</evidence>
<accession>A0A3D9L3A6</accession>
<keyword evidence="6 7" id="KW-0472">Membrane</keyword>
<feature type="domain" description="MgtC/SapB/SrpB/YhiD N-terminal" evidence="8">
    <location>
        <begin position="15"/>
        <end position="147"/>
    </location>
</feature>
<comment type="caution">
    <text evidence="9">The sequence shown here is derived from an EMBL/GenBank/DDBJ whole genome shotgun (WGS) entry which is preliminary data.</text>
</comment>
<dbReference type="PANTHER" id="PTHR33778">
    <property type="entry name" value="PROTEIN MGTC"/>
    <property type="match status" value="1"/>
</dbReference>
<sequence>MNIDTEEFHIIWHVLLASVLTMLVGLEREKANKAAGIRTNMIVGGFTCLTVLLINPMIDFLQLQNSLDVVETDPIRVLQAIVIGISFIGAGTIIKSRGEKEVRGITTAATLLYSVGIGICVAIDFLATAIALTTLIFVINYLLNVFTKKYTSLK</sequence>
<comment type="similarity">
    <text evidence="2">Belongs to the MgtC/SapB family.</text>
</comment>
<dbReference type="GO" id="GO:0005886">
    <property type="term" value="C:plasma membrane"/>
    <property type="evidence" value="ECO:0007669"/>
    <property type="project" value="UniProtKB-SubCell"/>
</dbReference>
<dbReference type="OrthoDB" id="9811198at2"/>
<dbReference type="PANTHER" id="PTHR33778:SF1">
    <property type="entry name" value="MAGNESIUM TRANSPORTER YHID-RELATED"/>
    <property type="match status" value="1"/>
</dbReference>
<dbReference type="Proteomes" id="UP000256779">
    <property type="component" value="Unassembled WGS sequence"/>
</dbReference>
<evidence type="ECO:0000256" key="7">
    <source>
        <dbReference type="SAM" id="Phobius"/>
    </source>
</evidence>
<feature type="transmembrane region" description="Helical" evidence="7">
    <location>
        <begin position="77"/>
        <end position="94"/>
    </location>
</feature>
<keyword evidence="3" id="KW-1003">Cell membrane</keyword>
<dbReference type="PRINTS" id="PR01837">
    <property type="entry name" value="MGTCSAPBPROT"/>
</dbReference>
<reference evidence="9 10" key="1">
    <citation type="submission" date="2018-07" db="EMBL/GenBank/DDBJ databases">
        <title>Genomic Encyclopedia of Type Strains, Phase IV (KMG-IV): sequencing the most valuable type-strain genomes for metagenomic binning, comparative biology and taxonomic classification.</title>
        <authorList>
            <person name="Goeker M."/>
        </authorList>
    </citation>
    <scope>NUCLEOTIDE SEQUENCE [LARGE SCALE GENOMIC DNA]</scope>
    <source>
        <strain evidence="9 10">DSM 4134</strain>
    </source>
</reference>
<keyword evidence="10" id="KW-1185">Reference proteome</keyword>
<evidence type="ECO:0000256" key="5">
    <source>
        <dbReference type="ARBA" id="ARBA00022989"/>
    </source>
</evidence>
<dbReference type="AlphaFoldDB" id="A0A3D9L3A6"/>
<gene>
    <name evidence="9" type="ORF">C7460_11419</name>
</gene>
<evidence type="ECO:0000259" key="8">
    <source>
        <dbReference type="Pfam" id="PF02308"/>
    </source>
</evidence>
<name>A0A3D9L3A6_MARFU</name>
<evidence type="ECO:0000256" key="2">
    <source>
        <dbReference type="ARBA" id="ARBA00009298"/>
    </source>
</evidence>
<keyword evidence="4 7" id="KW-0812">Transmembrane</keyword>
<evidence type="ECO:0000313" key="10">
    <source>
        <dbReference type="Proteomes" id="UP000256779"/>
    </source>
</evidence>
<feature type="transmembrane region" description="Helical" evidence="7">
    <location>
        <begin position="115"/>
        <end position="143"/>
    </location>
</feature>
<feature type="transmembrane region" description="Helical" evidence="7">
    <location>
        <begin position="6"/>
        <end position="26"/>
    </location>
</feature>
<dbReference type="EMBL" id="QREG01000014">
    <property type="protein sequence ID" value="RED96561.1"/>
    <property type="molecule type" value="Genomic_DNA"/>
</dbReference>
<feature type="transmembrane region" description="Helical" evidence="7">
    <location>
        <begin position="38"/>
        <end position="57"/>
    </location>
</feature>
<evidence type="ECO:0000313" key="9">
    <source>
        <dbReference type="EMBL" id="RED96561.1"/>
    </source>
</evidence>
<dbReference type="RefSeq" id="WP_115868849.1">
    <property type="nucleotide sequence ID" value="NZ_QREG01000014.1"/>
</dbReference>
<organism evidence="9 10">
    <name type="scientific">Marinoscillum furvescens DSM 4134</name>
    <dbReference type="NCBI Taxonomy" id="1122208"/>
    <lineage>
        <taxon>Bacteria</taxon>
        <taxon>Pseudomonadati</taxon>
        <taxon>Bacteroidota</taxon>
        <taxon>Cytophagia</taxon>
        <taxon>Cytophagales</taxon>
        <taxon>Reichenbachiellaceae</taxon>
        <taxon>Marinoscillum</taxon>
    </lineage>
</organism>
<protein>
    <submittedName>
        <fullName evidence="9">Putative Mg2+ transporter-C (MgtC) family protein</fullName>
    </submittedName>
</protein>
<comment type="subcellular location">
    <subcellularLocation>
        <location evidence="1">Cell membrane</location>
        <topology evidence="1">Multi-pass membrane protein</topology>
    </subcellularLocation>
</comment>
<evidence type="ECO:0000256" key="4">
    <source>
        <dbReference type="ARBA" id="ARBA00022692"/>
    </source>
</evidence>
<evidence type="ECO:0000256" key="3">
    <source>
        <dbReference type="ARBA" id="ARBA00022475"/>
    </source>
</evidence>
<dbReference type="InterPro" id="IPR049177">
    <property type="entry name" value="MgtC_SapB_SrpB_YhiD_N"/>
</dbReference>
<proteinExistence type="inferred from homology"/>
<evidence type="ECO:0000256" key="1">
    <source>
        <dbReference type="ARBA" id="ARBA00004651"/>
    </source>
</evidence>
<dbReference type="InterPro" id="IPR003416">
    <property type="entry name" value="MgtC/SapB/SrpB/YhiD_fam"/>
</dbReference>